<organism evidence="4 5">
    <name type="scientific">Venturia inaequalis</name>
    <name type="common">Apple scab fungus</name>
    <dbReference type="NCBI Taxonomy" id="5025"/>
    <lineage>
        <taxon>Eukaryota</taxon>
        <taxon>Fungi</taxon>
        <taxon>Dikarya</taxon>
        <taxon>Ascomycota</taxon>
        <taxon>Pezizomycotina</taxon>
        <taxon>Dothideomycetes</taxon>
        <taxon>Pleosporomycetidae</taxon>
        <taxon>Venturiales</taxon>
        <taxon>Venturiaceae</taxon>
        <taxon>Venturia</taxon>
    </lineage>
</organism>
<gene>
    <name evidence="4" type="ORF">EG328_005988</name>
</gene>
<proteinExistence type="predicted"/>
<reference evidence="4 5" key="1">
    <citation type="submission" date="2018-12" db="EMBL/GenBank/DDBJ databases">
        <title>Venturia inaequalis Genome Resource.</title>
        <authorList>
            <person name="Lichtner F.J."/>
        </authorList>
    </citation>
    <scope>NUCLEOTIDE SEQUENCE [LARGE SCALE GENOMIC DNA]</scope>
    <source>
        <strain evidence="4 5">120213</strain>
    </source>
</reference>
<comment type="caution">
    <text evidence="4">The sequence shown here is derived from an EMBL/GenBank/DDBJ whole genome shotgun (WGS) entry which is preliminary data.</text>
</comment>
<dbReference type="PROSITE" id="PS51477">
    <property type="entry name" value="PAH"/>
    <property type="match status" value="1"/>
</dbReference>
<sequence length="358" mass="39604">MTTTQEKHHTATSQLRRSGSDEWSIIDGQYMSDMLNYNMVDKDNSFHEGLALRTKVDSAVGPRSPEVAMAVLEEPNIKTEDSDGCSDGPWNYRLPTVEDEYTDQMSNHAEDLRNALNATDMAEDGDHQVDEDVGEEDLIDLVSSCEELEPFPNTASSTPKPRYNILQYKPKTRFDADVFLHKIKARFTSQPGIYTAFVLVLKAYRAAPSPGPIRETHDAVRKLFWPHGDLIRGFEEWLPHPVGDEQVMIALEPVAFEERGVALEIKGVELEKGAGGCGRGGGGGEGGNGTVDEGVLSIEREIAGLKAGVEWRGLRERVRRIDGCADGPGWVVEQLEKDVQVLKGEHEIMSLEIDGLVE</sequence>
<dbReference type="Gene3D" id="1.20.1160.11">
    <property type="entry name" value="Paired amphipathic helix"/>
    <property type="match status" value="1"/>
</dbReference>
<dbReference type="InterPro" id="IPR003822">
    <property type="entry name" value="PAH"/>
</dbReference>
<dbReference type="AlphaFoldDB" id="A0A8H3UIK9"/>
<evidence type="ECO:0000256" key="1">
    <source>
        <dbReference type="ARBA" id="ARBA00004123"/>
    </source>
</evidence>
<dbReference type="GO" id="GO:0006355">
    <property type="term" value="P:regulation of DNA-templated transcription"/>
    <property type="evidence" value="ECO:0007669"/>
    <property type="project" value="InterPro"/>
</dbReference>
<name>A0A8H3UIK9_VENIN</name>
<evidence type="ECO:0000313" key="4">
    <source>
        <dbReference type="EMBL" id="KAE9970889.1"/>
    </source>
</evidence>
<protein>
    <submittedName>
        <fullName evidence="4">Uncharacterized protein</fullName>
    </submittedName>
</protein>
<dbReference type="GO" id="GO:0005634">
    <property type="term" value="C:nucleus"/>
    <property type="evidence" value="ECO:0007669"/>
    <property type="project" value="UniProtKB-SubCell"/>
</dbReference>
<dbReference type="SUPFAM" id="SSF47762">
    <property type="entry name" value="PAH2 domain"/>
    <property type="match status" value="1"/>
</dbReference>
<evidence type="ECO:0000256" key="2">
    <source>
        <dbReference type="ARBA" id="ARBA00023242"/>
    </source>
</evidence>
<dbReference type="InterPro" id="IPR036600">
    <property type="entry name" value="PAH_sf"/>
</dbReference>
<evidence type="ECO:0000313" key="5">
    <source>
        <dbReference type="Proteomes" id="UP000447873"/>
    </source>
</evidence>
<dbReference type="EMBL" id="WNWS01000316">
    <property type="protein sequence ID" value="KAE9970889.1"/>
    <property type="molecule type" value="Genomic_DNA"/>
</dbReference>
<dbReference type="Proteomes" id="UP000447873">
    <property type="component" value="Unassembled WGS sequence"/>
</dbReference>
<keyword evidence="2 3" id="KW-0539">Nucleus</keyword>
<accession>A0A8H3UIK9</accession>
<comment type="subcellular location">
    <subcellularLocation>
        <location evidence="1 3">Nucleus</location>
    </subcellularLocation>
</comment>
<evidence type="ECO:0000256" key="3">
    <source>
        <dbReference type="PROSITE-ProRule" id="PRU00810"/>
    </source>
</evidence>